<dbReference type="Pfam" id="PF07589">
    <property type="entry name" value="PEP-CTERM"/>
    <property type="match status" value="1"/>
</dbReference>
<evidence type="ECO:0000313" key="3">
    <source>
        <dbReference type="EMBL" id="GGF36570.1"/>
    </source>
</evidence>
<dbReference type="Gene3D" id="2.60.120.260">
    <property type="entry name" value="Galactose-binding domain-like"/>
    <property type="match status" value="1"/>
</dbReference>
<feature type="signal peptide" evidence="1">
    <location>
        <begin position="1"/>
        <end position="24"/>
    </location>
</feature>
<dbReference type="Proteomes" id="UP000646365">
    <property type="component" value="Unassembled WGS sequence"/>
</dbReference>
<evidence type="ECO:0000313" key="4">
    <source>
        <dbReference type="Proteomes" id="UP000646365"/>
    </source>
</evidence>
<organism evidence="3 4">
    <name type="scientific">Aliidongia dinghuensis</name>
    <dbReference type="NCBI Taxonomy" id="1867774"/>
    <lineage>
        <taxon>Bacteria</taxon>
        <taxon>Pseudomonadati</taxon>
        <taxon>Pseudomonadota</taxon>
        <taxon>Alphaproteobacteria</taxon>
        <taxon>Rhodospirillales</taxon>
        <taxon>Dongiaceae</taxon>
        <taxon>Aliidongia</taxon>
    </lineage>
</organism>
<proteinExistence type="predicted"/>
<reference evidence="3" key="1">
    <citation type="journal article" date="2014" name="Int. J. Syst. Evol. Microbiol.">
        <title>Complete genome sequence of Corynebacterium casei LMG S-19264T (=DSM 44701T), isolated from a smear-ripened cheese.</title>
        <authorList>
            <consortium name="US DOE Joint Genome Institute (JGI-PGF)"/>
            <person name="Walter F."/>
            <person name="Albersmeier A."/>
            <person name="Kalinowski J."/>
            <person name="Ruckert C."/>
        </authorList>
    </citation>
    <scope>NUCLEOTIDE SEQUENCE</scope>
    <source>
        <strain evidence="3">CGMCC 1.15725</strain>
    </source>
</reference>
<comment type="caution">
    <text evidence="3">The sequence shown here is derived from an EMBL/GenBank/DDBJ whole genome shotgun (WGS) entry which is preliminary data.</text>
</comment>
<keyword evidence="4" id="KW-1185">Reference proteome</keyword>
<dbReference type="AlphaFoldDB" id="A0A8J2YXI6"/>
<protein>
    <recommendedName>
        <fullName evidence="2">Ice-binding protein C-terminal domain-containing protein</fullName>
    </recommendedName>
</protein>
<keyword evidence="1" id="KW-0732">Signal</keyword>
<feature type="chain" id="PRO_5035173935" description="Ice-binding protein C-terminal domain-containing protein" evidence="1">
    <location>
        <begin position="25"/>
        <end position="201"/>
    </location>
</feature>
<name>A0A8J2YXI6_9PROT</name>
<accession>A0A8J2YXI6</accession>
<sequence length="201" mass="20473">MNMRVLLAAAGMALAVVAAQPAKADIIVNGDFGTNDFTGWTLSGSNLSAVSVGHATAAPGSIGAPTGNAAYLGTFGSEIDLSQALSTVAGTTYDLTFQLQADSGTAAPDYFTTTIDGVVLSQLSLLNVGDQVFQTFDAQFTATGSSTLLNFAVSNDPSFFELANVSATDVPEPPTWALLMAGVAGLVGLGLRRRNTPATFA</sequence>
<evidence type="ECO:0000256" key="1">
    <source>
        <dbReference type="SAM" id="SignalP"/>
    </source>
</evidence>
<reference evidence="3" key="2">
    <citation type="submission" date="2020-09" db="EMBL/GenBank/DDBJ databases">
        <authorList>
            <person name="Sun Q."/>
            <person name="Zhou Y."/>
        </authorList>
    </citation>
    <scope>NUCLEOTIDE SEQUENCE</scope>
    <source>
        <strain evidence="3">CGMCC 1.15725</strain>
    </source>
</reference>
<dbReference type="RefSeq" id="WP_189050673.1">
    <property type="nucleotide sequence ID" value="NZ_BMJQ01000014.1"/>
</dbReference>
<dbReference type="EMBL" id="BMJQ01000014">
    <property type="protein sequence ID" value="GGF36570.1"/>
    <property type="molecule type" value="Genomic_DNA"/>
</dbReference>
<feature type="domain" description="Ice-binding protein C-terminal" evidence="2">
    <location>
        <begin position="169"/>
        <end position="194"/>
    </location>
</feature>
<gene>
    <name evidence="3" type="ORF">GCM10011611_48830</name>
</gene>
<dbReference type="InterPro" id="IPR013424">
    <property type="entry name" value="Ice-binding_C"/>
</dbReference>
<dbReference type="SUPFAM" id="SSF49785">
    <property type="entry name" value="Galactose-binding domain-like"/>
    <property type="match status" value="1"/>
</dbReference>
<dbReference type="InterPro" id="IPR008979">
    <property type="entry name" value="Galactose-bd-like_sf"/>
</dbReference>
<dbReference type="NCBIfam" id="TIGR02595">
    <property type="entry name" value="PEP_CTERM"/>
    <property type="match status" value="1"/>
</dbReference>
<evidence type="ECO:0000259" key="2">
    <source>
        <dbReference type="Pfam" id="PF07589"/>
    </source>
</evidence>